<keyword evidence="1" id="KW-1133">Transmembrane helix</keyword>
<keyword evidence="3" id="KW-1185">Reference proteome</keyword>
<feature type="transmembrane region" description="Helical" evidence="1">
    <location>
        <begin position="133"/>
        <end position="153"/>
    </location>
</feature>
<gene>
    <name evidence="2" type="ORF">WICMUC_000117</name>
</gene>
<feature type="transmembrane region" description="Helical" evidence="1">
    <location>
        <begin position="239"/>
        <end position="257"/>
    </location>
</feature>
<keyword evidence="1" id="KW-0812">Transmembrane</keyword>
<protein>
    <submittedName>
        <fullName evidence="2">Uncharacterized protein</fullName>
    </submittedName>
</protein>
<name>A0A9P8TJN6_9ASCO</name>
<feature type="transmembrane region" description="Helical" evidence="1">
    <location>
        <begin position="200"/>
        <end position="219"/>
    </location>
</feature>
<accession>A0A9P8TJN6</accession>
<evidence type="ECO:0000313" key="2">
    <source>
        <dbReference type="EMBL" id="KAH3680766.1"/>
    </source>
</evidence>
<evidence type="ECO:0000256" key="1">
    <source>
        <dbReference type="SAM" id="Phobius"/>
    </source>
</evidence>
<reference evidence="2" key="1">
    <citation type="journal article" date="2021" name="Open Biol.">
        <title>Shared evolutionary footprints suggest mitochondrial oxidative damage underlies multiple complex I losses in fungi.</title>
        <authorList>
            <person name="Schikora-Tamarit M.A."/>
            <person name="Marcet-Houben M."/>
            <person name="Nosek J."/>
            <person name="Gabaldon T."/>
        </authorList>
    </citation>
    <scope>NUCLEOTIDE SEQUENCE</scope>
    <source>
        <strain evidence="2">CBS6341</strain>
    </source>
</reference>
<dbReference type="Proteomes" id="UP000769528">
    <property type="component" value="Unassembled WGS sequence"/>
</dbReference>
<dbReference type="EMBL" id="JAEUBF010000039">
    <property type="protein sequence ID" value="KAH3680766.1"/>
    <property type="molecule type" value="Genomic_DNA"/>
</dbReference>
<sequence>MFTYGGPSLNSHSKKPLRLCREVQAEPTLASYHLDYFSSKISRHPNVHRAGSFERYPNYSSSTLLQNCSNDEGKTVIPDEHLKKHLKKRDSLGSKTNKSVKSSILIQVLDSMRHSVCLIFEYLRSISVEHTRLLLNAFSFMALASFGIFGIDWLRKDKFLFLFSIPFISVCFLMLEFEVKKSYQMLRLDLNPANSSEFHSARLLSHYIFALEILSLFLLLKISSVFKNVLLDIQSRFDYFVNIIFCILLILNVVHLVEYTIPRMIYVDDATKTFINEPEQLTSDIHSQ</sequence>
<feature type="transmembrane region" description="Helical" evidence="1">
    <location>
        <begin position="159"/>
        <end position="179"/>
    </location>
</feature>
<dbReference type="AlphaFoldDB" id="A0A9P8TJN6"/>
<evidence type="ECO:0000313" key="3">
    <source>
        <dbReference type="Proteomes" id="UP000769528"/>
    </source>
</evidence>
<reference evidence="2" key="2">
    <citation type="submission" date="2021-01" db="EMBL/GenBank/DDBJ databases">
        <authorList>
            <person name="Schikora-Tamarit M.A."/>
        </authorList>
    </citation>
    <scope>NUCLEOTIDE SEQUENCE</scope>
    <source>
        <strain evidence="2">CBS6341</strain>
    </source>
</reference>
<keyword evidence="1" id="KW-0472">Membrane</keyword>
<comment type="caution">
    <text evidence="2">The sequence shown here is derived from an EMBL/GenBank/DDBJ whole genome shotgun (WGS) entry which is preliminary data.</text>
</comment>
<organism evidence="2 3">
    <name type="scientific">Wickerhamomyces mucosus</name>
    <dbReference type="NCBI Taxonomy" id="1378264"/>
    <lineage>
        <taxon>Eukaryota</taxon>
        <taxon>Fungi</taxon>
        <taxon>Dikarya</taxon>
        <taxon>Ascomycota</taxon>
        <taxon>Saccharomycotina</taxon>
        <taxon>Saccharomycetes</taxon>
        <taxon>Phaffomycetales</taxon>
        <taxon>Wickerhamomycetaceae</taxon>
        <taxon>Wickerhamomyces</taxon>
    </lineage>
</organism>
<proteinExistence type="predicted"/>